<keyword evidence="4" id="KW-1003">Cell membrane</keyword>
<dbReference type="EMBL" id="JAHEPS010000008">
    <property type="protein sequence ID" value="MBT1446188.1"/>
    <property type="molecule type" value="Genomic_DNA"/>
</dbReference>
<evidence type="ECO:0000256" key="14">
    <source>
        <dbReference type="SAM" id="Phobius"/>
    </source>
</evidence>
<dbReference type="CDD" id="cd00130">
    <property type="entry name" value="PAS"/>
    <property type="match status" value="1"/>
</dbReference>
<evidence type="ECO:0000256" key="10">
    <source>
        <dbReference type="ARBA" id="ARBA00023012"/>
    </source>
</evidence>
<dbReference type="Pfam" id="PF02518">
    <property type="entry name" value="HATPase_c"/>
    <property type="match status" value="1"/>
</dbReference>
<dbReference type="SUPFAM" id="SSF47226">
    <property type="entry name" value="Histidine-containing phosphotransfer domain, HPT domain"/>
    <property type="match status" value="1"/>
</dbReference>
<dbReference type="Gene3D" id="1.10.287.130">
    <property type="match status" value="1"/>
</dbReference>
<dbReference type="SUPFAM" id="SSF55785">
    <property type="entry name" value="PYP-like sensor domain (PAS domain)"/>
    <property type="match status" value="1"/>
</dbReference>
<evidence type="ECO:0000259" key="15">
    <source>
        <dbReference type="PROSITE" id="PS50109"/>
    </source>
</evidence>
<dbReference type="SMART" id="SM00448">
    <property type="entry name" value="REC"/>
    <property type="match status" value="1"/>
</dbReference>
<dbReference type="InterPro" id="IPR013656">
    <property type="entry name" value="PAS_4"/>
</dbReference>
<dbReference type="SUPFAM" id="SSF52172">
    <property type="entry name" value="CheY-like"/>
    <property type="match status" value="1"/>
</dbReference>
<dbReference type="SMART" id="SM00091">
    <property type="entry name" value="PAS"/>
    <property type="match status" value="1"/>
</dbReference>
<evidence type="ECO:0000256" key="7">
    <source>
        <dbReference type="ARBA" id="ARBA00022741"/>
    </source>
</evidence>
<evidence type="ECO:0000313" key="18">
    <source>
        <dbReference type="EMBL" id="MBT1446188.1"/>
    </source>
</evidence>
<dbReference type="InterPro" id="IPR036890">
    <property type="entry name" value="HATPase_C_sf"/>
</dbReference>
<dbReference type="CDD" id="cd00082">
    <property type="entry name" value="HisKA"/>
    <property type="match status" value="1"/>
</dbReference>
<evidence type="ECO:0000256" key="9">
    <source>
        <dbReference type="ARBA" id="ARBA00022989"/>
    </source>
</evidence>
<dbReference type="InterPro" id="IPR036097">
    <property type="entry name" value="HisK_dim/P_sf"/>
</dbReference>
<comment type="catalytic activity">
    <reaction evidence="1">
        <text>ATP + protein L-histidine = ADP + protein N-phospho-L-histidine.</text>
        <dbReference type="EC" id="2.7.13.3"/>
    </reaction>
</comment>
<dbReference type="Proteomes" id="UP001195903">
    <property type="component" value="Unassembled WGS sequence"/>
</dbReference>
<keyword evidence="6 14" id="KW-0812">Transmembrane</keyword>
<evidence type="ECO:0000256" key="2">
    <source>
        <dbReference type="ARBA" id="ARBA00004651"/>
    </source>
</evidence>
<dbReference type="CDD" id="cd17546">
    <property type="entry name" value="REC_hyHK_CKI1_RcsC-like"/>
    <property type="match status" value="1"/>
</dbReference>
<dbReference type="PANTHER" id="PTHR45339">
    <property type="entry name" value="HYBRID SIGNAL TRANSDUCTION HISTIDINE KINASE J"/>
    <property type="match status" value="1"/>
</dbReference>
<feature type="domain" description="HPt" evidence="17">
    <location>
        <begin position="937"/>
        <end position="1029"/>
    </location>
</feature>
<comment type="caution">
    <text evidence="18">The sequence shown here is derived from an EMBL/GenBank/DDBJ whole genome shotgun (WGS) entry which is preliminary data.</text>
</comment>
<evidence type="ECO:0000256" key="4">
    <source>
        <dbReference type="ARBA" id="ARBA00022475"/>
    </source>
</evidence>
<dbReference type="InterPro" id="IPR008207">
    <property type="entry name" value="Sig_transdc_His_kin_Hpt_dom"/>
</dbReference>
<sequence>MVGLPGKGRQSLGYKLNMATVLMAAVVTVLVGFYYRANMREQIANQVHHEMLDLVSSLNLALEARAAQADAQRVLAALATKDSIQQMSLMLGDTIVADSHSQHVGRSVVSVYGDEVLQRANDVLKRKRQQTYQSNDGLVHQFELIHLISEEKQRLRPYVVYVAYSTVELEQAARSNLIEVMAIQIISFLLLLAINTLVQQRVLLGPINRIRRQIVADPQHPIESASTDELGLLVDSYNDSILQRIAQAKELAHSRRYIDNVTDVIPVMLAYIDAGRCYRFVNRRYLQWLDKEPDEVLGHLVADILPPDIERVVNPHLEQALAGNIQQFEMEQEGFDSELCYFQATYVPDFDEEEKVIGFFACIEDLSRIKINERKIEGYAQELEFNNWALMDAREKAEAAARSKADFLACMSHEIRTPMNGVLGILSLLDETELSSQQHHYVSLASSSAGSLLALLNDILDFSKIESGKLEIEEISFDLIKLLDDFLQPLAIRAEDKGLKLLLDVSGVHQRWVKGDPSRIRQILINLVGNAIKFTEIGWIAIRVQLLVESSHSLRLEVSIEDTGIGIAKDKLEQLFSPFTQADSSTTRHFGGTGLGLSIAKRLCELMGGDIRVLSVPSIGSTFSFNVLLQADTSVDNNWPPALAHHRVLLGGELGASERMLMDLLGAWQMELKSVDGHPKNAKSYHLDEGDYFLYSVPAHLSQVRDELGWLERFGQDNKLHAIAIISHRQMLDLPEAVIAGANLLCRPVQIQRLSELLSGGDSAPQTGGKKLTAHFQAKVRLLLVEDNKVNQLVALGMLKNLGLETVDVANNGLEGLATLQQADYDLILMDCLMPEMDGYQATTAIRAGDAGAKYRDIPIIAMTANAMKGDREQCLAAGMTDYIAKPLDIDAVAKVLSQYVSAVDGAGMIKGAASPTESVQEVLFDREQALKMLSGDAELLQDILLVFREEMAVHRDAFVSAMAQRNVVAVRNAAHSIKGAAGNLSMKALAKSARDMEQAAREQDWSFIEQQQDDFLILLENTLELAEQ</sequence>
<dbReference type="InterPro" id="IPR001789">
    <property type="entry name" value="Sig_transdc_resp-reg_receiver"/>
</dbReference>
<protein>
    <recommendedName>
        <fullName evidence="3">histidine kinase</fullName>
        <ecNumber evidence="3">2.7.13.3</ecNumber>
    </recommendedName>
</protein>
<keyword evidence="11 14" id="KW-0472">Membrane</keyword>
<evidence type="ECO:0000256" key="6">
    <source>
        <dbReference type="ARBA" id="ARBA00022692"/>
    </source>
</evidence>
<organism evidence="18 19">
    <name type="scientific">Shewanella jiangmenensis</name>
    <dbReference type="NCBI Taxonomy" id="2837387"/>
    <lineage>
        <taxon>Bacteria</taxon>
        <taxon>Pseudomonadati</taxon>
        <taxon>Pseudomonadota</taxon>
        <taxon>Gammaproteobacteria</taxon>
        <taxon>Alteromonadales</taxon>
        <taxon>Shewanellaceae</taxon>
        <taxon>Shewanella</taxon>
    </lineage>
</organism>
<dbReference type="PROSITE" id="PS50894">
    <property type="entry name" value="HPT"/>
    <property type="match status" value="1"/>
</dbReference>
<evidence type="ECO:0000256" key="3">
    <source>
        <dbReference type="ARBA" id="ARBA00012438"/>
    </source>
</evidence>
<dbReference type="Pfam" id="PF00512">
    <property type="entry name" value="HisKA"/>
    <property type="match status" value="1"/>
</dbReference>
<gene>
    <name evidence="18" type="ORF">KJI95_16950</name>
</gene>
<dbReference type="CDD" id="cd16922">
    <property type="entry name" value="HATPase_EvgS-ArcB-TorS-like"/>
    <property type="match status" value="1"/>
</dbReference>
<dbReference type="RefSeq" id="WP_214508378.1">
    <property type="nucleotide sequence ID" value="NZ_JAHEPS010000008.1"/>
</dbReference>
<keyword evidence="7" id="KW-0547">Nucleotide-binding</keyword>
<dbReference type="InterPro" id="IPR005467">
    <property type="entry name" value="His_kinase_dom"/>
</dbReference>
<feature type="modified residue" description="4-aspartylphosphate" evidence="13">
    <location>
        <position position="831"/>
    </location>
</feature>
<dbReference type="InterPro" id="IPR003661">
    <property type="entry name" value="HisK_dim/P_dom"/>
</dbReference>
<dbReference type="InterPro" id="IPR011006">
    <property type="entry name" value="CheY-like_superfamily"/>
</dbReference>
<dbReference type="InterPro" id="IPR004358">
    <property type="entry name" value="Sig_transdc_His_kin-like_C"/>
</dbReference>
<keyword evidence="5 13" id="KW-0597">Phosphoprotein</keyword>
<dbReference type="SUPFAM" id="SSF55874">
    <property type="entry name" value="ATPase domain of HSP90 chaperone/DNA topoisomerase II/histidine kinase"/>
    <property type="match status" value="1"/>
</dbReference>
<dbReference type="InterPro" id="IPR003594">
    <property type="entry name" value="HATPase_dom"/>
</dbReference>
<dbReference type="Gene3D" id="3.30.450.20">
    <property type="entry name" value="PAS domain"/>
    <property type="match status" value="1"/>
</dbReference>
<evidence type="ECO:0000256" key="1">
    <source>
        <dbReference type="ARBA" id="ARBA00000085"/>
    </source>
</evidence>
<keyword evidence="19" id="KW-1185">Reference proteome</keyword>
<keyword evidence="8" id="KW-0067">ATP-binding</keyword>
<dbReference type="PROSITE" id="PS50110">
    <property type="entry name" value="RESPONSE_REGULATORY"/>
    <property type="match status" value="1"/>
</dbReference>
<dbReference type="Gene3D" id="1.20.120.160">
    <property type="entry name" value="HPT domain"/>
    <property type="match status" value="1"/>
</dbReference>
<dbReference type="Pfam" id="PF01627">
    <property type="entry name" value="Hpt"/>
    <property type="match status" value="1"/>
</dbReference>
<evidence type="ECO:0000313" key="19">
    <source>
        <dbReference type="Proteomes" id="UP001195903"/>
    </source>
</evidence>
<keyword evidence="10" id="KW-0902">Two-component regulatory system</keyword>
<feature type="domain" description="Response regulatory" evidence="16">
    <location>
        <begin position="781"/>
        <end position="901"/>
    </location>
</feature>
<evidence type="ECO:0000259" key="16">
    <source>
        <dbReference type="PROSITE" id="PS50110"/>
    </source>
</evidence>
<dbReference type="Pfam" id="PF00072">
    <property type="entry name" value="Response_reg"/>
    <property type="match status" value="1"/>
</dbReference>
<dbReference type="Gene3D" id="3.30.565.10">
    <property type="entry name" value="Histidine kinase-like ATPase, C-terminal domain"/>
    <property type="match status" value="1"/>
</dbReference>
<accession>A0ABS5VAY8</accession>
<dbReference type="SMART" id="SM00387">
    <property type="entry name" value="HATPase_c"/>
    <property type="match status" value="1"/>
</dbReference>
<dbReference type="SMART" id="SM00388">
    <property type="entry name" value="HisKA"/>
    <property type="match status" value="1"/>
</dbReference>
<dbReference type="SUPFAM" id="SSF47384">
    <property type="entry name" value="Homodimeric domain of signal transducing histidine kinase"/>
    <property type="match status" value="1"/>
</dbReference>
<evidence type="ECO:0000259" key="17">
    <source>
        <dbReference type="PROSITE" id="PS50894"/>
    </source>
</evidence>
<keyword evidence="9 14" id="KW-1133">Transmembrane helix</keyword>
<dbReference type="PROSITE" id="PS50109">
    <property type="entry name" value="HIS_KIN"/>
    <property type="match status" value="1"/>
</dbReference>
<dbReference type="InterPro" id="IPR036641">
    <property type="entry name" value="HPT_dom_sf"/>
</dbReference>
<dbReference type="InterPro" id="IPR000014">
    <property type="entry name" value="PAS"/>
</dbReference>
<dbReference type="Pfam" id="PF08448">
    <property type="entry name" value="PAS_4"/>
    <property type="match status" value="1"/>
</dbReference>
<dbReference type="PANTHER" id="PTHR45339:SF1">
    <property type="entry name" value="HYBRID SIGNAL TRANSDUCTION HISTIDINE KINASE J"/>
    <property type="match status" value="1"/>
</dbReference>
<dbReference type="InterPro" id="IPR035965">
    <property type="entry name" value="PAS-like_dom_sf"/>
</dbReference>
<dbReference type="EC" id="2.7.13.3" evidence="3"/>
<dbReference type="Gene3D" id="3.40.50.2300">
    <property type="match status" value="1"/>
</dbReference>
<reference evidence="18 19" key="1">
    <citation type="submission" date="2021-05" db="EMBL/GenBank/DDBJ databases">
        <title>Shewanella sp. JM162201.</title>
        <authorList>
            <person name="Xu S."/>
            <person name="Li A."/>
        </authorList>
    </citation>
    <scope>NUCLEOTIDE SEQUENCE [LARGE SCALE GENOMIC DNA]</scope>
    <source>
        <strain evidence="18 19">JM162201</strain>
    </source>
</reference>
<evidence type="ECO:0000256" key="12">
    <source>
        <dbReference type="PROSITE-ProRule" id="PRU00110"/>
    </source>
</evidence>
<feature type="modified residue" description="Phosphohistidine" evidence="12">
    <location>
        <position position="976"/>
    </location>
</feature>
<comment type="subcellular location">
    <subcellularLocation>
        <location evidence="2">Cell membrane</location>
        <topology evidence="2">Multi-pass membrane protein</topology>
    </subcellularLocation>
</comment>
<evidence type="ECO:0000256" key="8">
    <source>
        <dbReference type="ARBA" id="ARBA00022840"/>
    </source>
</evidence>
<evidence type="ECO:0000256" key="11">
    <source>
        <dbReference type="ARBA" id="ARBA00023136"/>
    </source>
</evidence>
<feature type="transmembrane region" description="Helical" evidence="14">
    <location>
        <begin position="12"/>
        <end position="35"/>
    </location>
</feature>
<name>A0ABS5VAY8_9GAMM</name>
<dbReference type="PRINTS" id="PR00344">
    <property type="entry name" value="BCTRLSENSOR"/>
</dbReference>
<proteinExistence type="predicted"/>
<feature type="domain" description="Histidine kinase" evidence="15">
    <location>
        <begin position="410"/>
        <end position="631"/>
    </location>
</feature>
<evidence type="ECO:0000256" key="13">
    <source>
        <dbReference type="PROSITE-ProRule" id="PRU00169"/>
    </source>
</evidence>
<evidence type="ECO:0000256" key="5">
    <source>
        <dbReference type="ARBA" id="ARBA00022553"/>
    </source>
</evidence>